<dbReference type="RefSeq" id="XP_060443411.1">
    <property type="nucleotide sequence ID" value="XM_060592613.1"/>
</dbReference>
<dbReference type="AlphaFoldDB" id="A0AAI9ZMQ7"/>
<dbReference type="GeneID" id="85477475"/>
<keyword evidence="2" id="KW-1185">Reference proteome</keyword>
<protein>
    <submittedName>
        <fullName evidence="1">Uncharacterized protein</fullName>
    </submittedName>
</protein>
<accession>A0AAI9ZMQ7</accession>
<evidence type="ECO:0000313" key="1">
    <source>
        <dbReference type="EMBL" id="KAK1634804.1"/>
    </source>
</evidence>
<name>A0AAI9ZMQ7_9PEZI</name>
<organism evidence="1 2">
    <name type="scientific">Colletotrichum phormii</name>
    <dbReference type="NCBI Taxonomy" id="359342"/>
    <lineage>
        <taxon>Eukaryota</taxon>
        <taxon>Fungi</taxon>
        <taxon>Dikarya</taxon>
        <taxon>Ascomycota</taxon>
        <taxon>Pezizomycotina</taxon>
        <taxon>Sordariomycetes</taxon>
        <taxon>Hypocreomycetidae</taxon>
        <taxon>Glomerellales</taxon>
        <taxon>Glomerellaceae</taxon>
        <taxon>Colletotrichum</taxon>
        <taxon>Colletotrichum acutatum species complex</taxon>
    </lineage>
</organism>
<proteinExistence type="predicted"/>
<dbReference type="Proteomes" id="UP001243989">
    <property type="component" value="Unassembled WGS sequence"/>
</dbReference>
<gene>
    <name evidence="1" type="ORF">BDP81DRAFT_451305</name>
</gene>
<evidence type="ECO:0000313" key="2">
    <source>
        <dbReference type="Proteomes" id="UP001243989"/>
    </source>
</evidence>
<comment type="caution">
    <text evidence="1">The sequence shown here is derived from an EMBL/GenBank/DDBJ whole genome shotgun (WGS) entry which is preliminary data.</text>
</comment>
<dbReference type="EMBL" id="JAHMHQ010000014">
    <property type="protein sequence ID" value="KAK1634804.1"/>
    <property type="molecule type" value="Genomic_DNA"/>
</dbReference>
<sequence>MPTRSRKHCESMRNTECSIAIRAQRGIRWAPHRWASIEEPTDTDRRSQCNEPQVSLASPDLTVWDTRVEMAEIASQCERIGDGEGHDANGRAGETWPFGATRLGTGAQANDQVPESRLIPLLSTSEHAVMCCVALSPHLVLSHTLSELSSVRPSDRQASQWDDTPLFSQDDSDMAISKRVWRMTLQRTNEDGVEISQDSQGTAHAGFTGGWSWTSWKSRRRGGHPQKVRDI</sequence>
<reference evidence="1" key="1">
    <citation type="submission" date="2021-06" db="EMBL/GenBank/DDBJ databases">
        <title>Comparative genomics, transcriptomics and evolutionary studies reveal genomic signatures of adaptation to plant cell wall in hemibiotrophic fungi.</title>
        <authorList>
            <consortium name="DOE Joint Genome Institute"/>
            <person name="Baroncelli R."/>
            <person name="Diaz J.F."/>
            <person name="Benocci T."/>
            <person name="Peng M."/>
            <person name="Battaglia E."/>
            <person name="Haridas S."/>
            <person name="Andreopoulos W."/>
            <person name="Labutti K."/>
            <person name="Pangilinan J."/>
            <person name="Floch G.L."/>
            <person name="Makela M.R."/>
            <person name="Henrissat B."/>
            <person name="Grigoriev I.V."/>
            <person name="Crouch J.A."/>
            <person name="De Vries R.P."/>
            <person name="Sukno S.A."/>
            <person name="Thon M.R."/>
        </authorList>
    </citation>
    <scope>NUCLEOTIDE SEQUENCE</scope>
    <source>
        <strain evidence="1">CBS 102054</strain>
    </source>
</reference>